<dbReference type="Gene3D" id="1.10.260.40">
    <property type="entry name" value="lambda repressor-like DNA-binding domains"/>
    <property type="match status" value="1"/>
</dbReference>
<evidence type="ECO:0000256" key="2">
    <source>
        <dbReference type="ARBA" id="ARBA00023125"/>
    </source>
</evidence>
<accession>N9PN62</accession>
<dbReference type="OrthoDB" id="9791537at2"/>
<sequence>MYLYLSKNLNYLFKKHETNPNKLSNEIDVAQSTLFRIQSNISKQPNRSAIEKIAEWAKVTPTELTDVDLEERAKSASTNDESSKIWVSSLKFKSSENHKNIVKIPVYKDVKASCGNGVVNFLEEVSDYFEIDPNILRILGIQAKPENLKIIYSDEYSMWPTVAPDSPLFVDVTPIDLGALKNGNVYVFCHNNELRMKRIFLSVLGDKSVRLSSDNPDKAKYPDEYISNEQLNEINFVGRLESALVKP</sequence>
<feature type="domain" description="Peptidase S24/S26A/S26B/S26C" evidence="4">
    <location>
        <begin position="105"/>
        <end position="239"/>
    </location>
</feature>
<dbReference type="InterPro" id="IPR015927">
    <property type="entry name" value="Peptidase_S24_S26A/B/C"/>
</dbReference>
<keyword evidence="3" id="KW-0804">Transcription</keyword>
<proteinExistence type="predicted"/>
<name>N9PN62_9GAMM</name>
<dbReference type="HOGENOM" id="CLU_066192_1_4_6"/>
<dbReference type="PANTHER" id="PTHR40661:SF3">
    <property type="entry name" value="FELS-1 PROPHAGE TRANSCRIPTIONAL REGULATOR"/>
    <property type="match status" value="1"/>
</dbReference>
<dbReference type="Gene3D" id="2.10.109.10">
    <property type="entry name" value="Umud Fragment, subunit A"/>
    <property type="match status" value="1"/>
</dbReference>
<gene>
    <name evidence="5" type="ORF">F889_01568</name>
</gene>
<evidence type="ECO:0000256" key="1">
    <source>
        <dbReference type="ARBA" id="ARBA00023015"/>
    </source>
</evidence>
<evidence type="ECO:0000259" key="4">
    <source>
        <dbReference type="Pfam" id="PF00717"/>
    </source>
</evidence>
<dbReference type="InterPro" id="IPR036286">
    <property type="entry name" value="LexA/Signal_pep-like_sf"/>
</dbReference>
<keyword evidence="1" id="KW-0805">Transcription regulation</keyword>
<keyword evidence="6" id="KW-1185">Reference proteome</keyword>
<dbReference type="Pfam" id="PF00717">
    <property type="entry name" value="Peptidase_S24"/>
    <property type="match status" value="1"/>
</dbReference>
<dbReference type="AlphaFoldDB" id="N9PN62"/>
<dbReference type="GO" id="GO:0003677">
    <property type="term" value="F:DNA binding"/>
    <property type="evidence" value="ECO:0007669"/>
    <property type="project" value="UniProtKB-KW"/>
</dbReference>
<protein>
    <recommendedName>
        <fullName evidence="4">Peptidase S24/S26A/S26B/S26C domain-containing protein</fullName>
    </recommendedName>
</protein>
<evidence type="ECO:0000313" key="6">
    <source>
        <dbReference type="Proteomes" id="UP000013009"/>
    </source>
</evidence>
<keyword evidence="2" id="KW-0238">DNA-binding</keyword>
<dbReference type="PANTHER" id="PTHR40661">
    <property type="match status" value="1"/>
</dbReference>
<evidence type="ECO:0000256" key="3">
    <source>
        <dbReference type="ARBA" id="ARBA00023163"/>
    </source>
</evidence>
<reference evidence="5 6" key="1">
    <citation type="submission" date="2013-02" db="EMBL/GenBank/DDBJ databases">
        <title>The Genome Sequence of Acinetobacter sp. NIPH 1859.</title>
        <authorList>
            <consortium name="The Broad Institute Genome Sequencing Platform"/>
            <consortium name="The Broad Institute Genome Sequencing Center for Infectious Disease"/>
            <person name="Cerqueira G."/>
            <person name="Feldgarden M."/>
            <person name="Courvalin P."/>
            <person name="Perichon B."/>
            <person name="Grillot-Courvalin C."/>
            <person name="Clermont D."/>
            <person name="Rocha E."/>
            <person name="Yoon E.-J."/>
            <person name="Nemec A."/>
            <person name="Walker B."/>
            <person name="Young S.K."/>
            <person name="Zeng Q."/>
            <person name="Gargeya S."/>
            <person name="Fitzgerald M."/>
            <person name="Haas B."/>
            <person name="Abouelleil A."/>
            <person name="Alvarado L."/>
            <person name="Arachchi H.M."/>
            <person name="Berlin A.M."/>
            <person name="Chapman S.B."/>
            <person name="Dewar J."/>
            <person name="Goldberg J."/>
            <person name="Griggs A."/>
            <person name="Gujja S."/>
            <person name="Hansen M."/>
            <person name="Howarth C."/>
            <person name="Imamovic A."/>
            <person name="Larimer J."/>
            <person name="McCowan C."/>
            <person name="Murphy C."/>
            <person name="Neiman D."/>
            <person name="Pearson M."/>
            <person name="Priest M."/>
            <person name="Roberts A."/>
            <person name="Saif S."/>
            <person name="Shea T."/>
            <person name="Sisk P."/>
            <person name="Sykes S."/>
            <person name="Wortman J."/>
            <person name="Nusbaum C."/>
            <person name="Birren B."/>
        </authorList>
    </citation>
    <scope>NUCLEOTIDE SEQUENCE [LARGE SCALE GENOMIC DNA]</scope>
    <source>
        <strain evidence="5 6">NIPH 1859</strain>
    </source>
</reference>
<dbReference type="EMBL" id="APRZ01000014">
    <property type="protein sequence ID" value="ENX34928.1"/>
    <property type="molecule type" value="Genomic_DNA"/>
</dbReference>
<evidence type="ECO:0000313" key="5">
    <source>
        <dbReference type="EMBL" id="ENX34928.1"/>
    </source>
</evidence>
<dbReference type="CDD" id="cd06529">
    <property type="entry name" value="S24_LexA-like"/>
    <property type="match status" value="1"/>
</dbReference>
<dbReference type="SUPFAM" id="SSF51306">
    <property type="entry name" value="LexA/Signal peptidase"/>
    <property type="match status" value="1"/>
</dbReference>
<dbReference type="InterPro" id="IPR010982">
    <property type="entry name" value="Lambda_DNA-bd_dom_sf"/>
</dbReference>
<dbReference type="RefSeq" id="WP_005272349.1">
    <property type="nucleotide sequence ID" value="NZ_KB850194.1"/>
</dbReference>
<organism evidence="5 6">
    <name type="scientific">Acinetobacter colistiniresistens</name>
    <dbReference type="NCBI Taxonomy" id="280145"/>
    <lineage>
        <taxon>Bacteria</taxon>
        <taxon>Pseudomonadati</taxon>
        <taxon>Pseudomonadota</taxon>
        <taxon>Gammaproteobacteria</taxon>
        <taxon>Moraxellales</taxon>
        <taxon>Moraxellaceae</taxon>
        <taxon>Acinetobacter</taxon>
    </lineage>
</organism>
<dbReference type="InterPro" id="IPR039418">
    <property type="entry name" value="LexA-like"/>
</dbReference>
<comment type="caution">
    <text evidence="5">The sequence shown here is derived from an EMBL/GenBank/DDBJ whole genome shotgun (WGS) entry which is preliminary data.</text>
</comment>
<dbReference type="PATRIC" id="fig|1217695.3.peg.1526"/>
<dbReference type="Proteomes" id="UP000013009">
    <property type="component" value="Unassembled WGS sequence"/>
</dbReference>